<dbReference type="InterPro" id="IPR007833">
    <property type="entry name" value="Capsule_polysaccharide_synth"/>
</dbReference>
<sequence length="433" mass="49307">MDQFNVQKSSVLFLQGPLGPFFRELAGAFSQAGYDTHKINFNGGDRFYAGADCVTDYQGKPDDWPTFLQEYLSEHSIGAVFLLGDCRYYHRTAKPVCDRLGVAFMVFEEGYLRPNTITLEPHGVNALSRLDLSLQRLQQTTVKPVKTPVTIGNTMLRRGVYASLYYWAALFSRRQFPHSVHHRASNPVKEGYCWLRGFARKWLVKPADYLIKRRLTKTCSQRFFLVPLQVHDDSQKIYHSNFSSVESFIAEVIDSFKRYAAPDQVLCFKHHPMDRGYTHYGRFIREKVKRLGLPDRVVYCHDVSLPELYRHTAGVVTVNSTVGVSALLHGLPVKVMGRAMYDIQGLTHQGSLASFWKAPQPVDRSLFAKFHSLLFEQTQVNASFFRHFDISCSNALMFFEKIIRQSVASSAVYSLPSRNASHPEVKDLPLSAA</sequence>
<evidence type="ECO:0000313" key="2">
    <source>
        <dbReference type="Proteomes" id="UP001163255"/>
    </source>
</evidence>
<gene>
    <name evidence="1" type="ORF">NX720_11850</name>
</gene>
<dbReference type="Proteomes" id="UP001163255">
    <property type="component" value="Chromosome"/>
</dbReference>
<dbReference type="CDD" id="cd16441">
    <property type="entry name" value="beta_Kdo_transferase_KpsS"/>
    <property type="match status" value="1"/>
</dbReference>
<dbReference type="Pfam" id="PF05159">
    <property type="entry name" value="Capsule_synth"/>
    <property type="match status" value="1"/>
</dbReference>
<reference evidence="1" key="1">
    <citation type="submission" date="2022-10" db="EMBL/GenBank/DDBJ databases">
        <title>Completed Genome Sequence of two octocoral isolated bacterium, Endozoicomonas euniceicola EF212T and Endozoicomonas gorgoniicola PS125T.</title>
        <authorList>
            <person name="Chiou Y.-J."/>
            <person name="Chen Y.-H."/>
        </authorList>
    </citation>
    <scope>NUCLEOTIDE SEQUENCE</scope>
    <source>
        <strain evidence="1">EF212</strain>
    </source>
</reference>
<proteinExistence type="predicted"/>
<dbReference type="RefSeq" id="WP_262601317.1">
    <property type="nucleotide sequence ID" value="NZ_CP103300.1"/>
</dbReference>
<name>A0ABY6H180_9GAMM</name>
<accession>A0ABY6H180</accession>
<protein>
    <submittedName>
        <fullName evidence="1">Capsular biosynthesis protein</fullName>
    </submittedName>
</protein>
<dbReference type="EMBL" id="CP103300">
    <property type="protein sequence ID" value="UYM18557.1"/>
    <property type="molecule type" value="Genomic_DNA"/>
</dbReference>
<organism evidence="1 2">
    <name type="scientific">Endozoicomonas euniceicola</name>
    <dbReference type="NCBI Taxonomy" id="1234143"/>
    <lineage>
        <taxon>Bacteria</taxon>
        <taxon>Pseudomonadati</taxon>
        <taxon>Pseudomonadota</taxon>
        <taxon>Gammaproteobacteria</taxon>
        <taxon>Oceanospirillales</taxon>
        <taxon>Endozoicomonadaceae</taxon>
        <taxon>Endozoicomonas</taxon>
    </lineage>
</organism>
<keyword evidence="2" id="KW-1185">Reference proteome</keyword>
<evidence type="ECO:0000313" key="1">
    <source>
        <dbReference type="EMBL" id="UYM18557.1"/>
    </source>
</evidence>